<feature type="region of interest" description="Disordered" evidence="9">
    <location>
        <begin position="135"/>
        <end position="154"/>
    </location>
</feature>
<comment type="subcellular location">
    <subcellularLocation>
        <location evidence="1">Mitochondrion</location>
    </subcellularLocation>
</comment>
<evidence type="ECO:0000256" key="8">
    <source>
        <dbReference type="ARBA" id="ARBA00023284"/>
    </source>
</evidence>
<evidence type="ECO:0008006" key="12">
    <source>
        <dbReference type="Google" id="ProtNLM"/>
    </source>
</evidence>
<keyword evidence="6" id="KW-0496">Mitochondrion</keyword>
<dbReference type="InterPro" id="IPR039289">
    <property type="entry name" value="CHCHD4"/>
</dbReference>
<evidence type="ECO:0000313" key="11">
    <source>
        <dbReference type="Proteomes" id="UP001445335"/>
    </source>
</evidence>
<keyword evidence="4" id="KW-0560">Oxidoreductase</keyword>
<keyword evidence="11" id="KW-1185">Reference proteome</keyword>
<evidence type="ECO:0000256" key="2">
    <source>
        <dbReference type="ARBA" id="ARBA00022448"/>
    </source>
</evidence>
<organism evidence="10 11">
    <name type="scientific">Elliptochloris bilobata</name>
    <dbReference type="NCBI Taxonomy" id="381761"/>
    <lineage>
        <taxon>Eukaryota</taxon>
        <taxon>Viridiplantae</taxon>
        <taxon>Chlorophyta</taxon>
        <taxon>core chlorophytes</taxon>
        <taxon>Trebouxiophyceae</taxon>
        <taxon>Trebouxiophyceae incertae sedis</taxon>
        <taxon>Elliptochloris clade</taxon>
        <taxon>Elliptochloris</taxon>
    </lineage>
</organism>
<sequence>MDALASEATQGLRPGASAEELDRAVEEALSCPCVDDLKDGPCGKSFVAAFSCFIRSTADEKGTDCMEAFGAMQQCLLKHPEAFADFVRSKSESDAEHDAAGEAGGACSARAGHALHLLSASRLQSDQSVCQQIQRYSPDERETGGRGLIPGVTNALGFTEANRPAISQT</sequence>
<dbReference type="PROSITE" id="PS51808">
    <property type="entry name" value="CHCH"/>
    <property type="match status" value="1"/>
</dbReference>
<dbReference type="AlphaFoldDB" id="A0AAW1QI35"/>
<keyword evidence="5" id="KW-0811">Translocation</keyword>
<name>A0AAW1QI35_9CHLO</name>
<comment type="caution">
    <text evidence="10">The sequence shown here is derived from an EMBL/GenBank/DDBJ whole genome shotgun (WGS) entry which is preliminary data.</text>
</comment>
<dbReference type="GO" id="GO:0005758">
    <property type="term" value="C:mitochondrial intermembrane space"/>
    <property type="evidence" value="ECO:0007669"/>
    <property type="project" value="TreeGrafter"/>
</dbReference>
<evidence type="ECO:0000256" key="1">
    <source>
        <dbReference type="ARBA" id="ARBA00004173"/>
    </source>
</evidence>
<dbReference type="EMBL" id="JALJOU010000107">
    <property type="protein sequence ID" value="KAK9821127.1"/>
    <property type="molecule type" value="Genomic_DNA"/>
</dbReference>
<reference evidence="10 11" key="1">
    <citation type="journal article" date="2024" name="Nat. Commun.">
        <title>Phylogenomics reveals the evolutionary origins of lichenization in chlorophyte algae.</title>
        <authorList>
            <person name="Puginier C."/>
            <person name="Libourel C."/>
            <person name="Otte J."/>
            <person name="Skaloud P."/>
            <person name="Haon M."/>
            <person name="Grisel S."/>
            <person name="Petersen M."/>
            <person name="Berrin J.G."/>
            <person name="Delaux P.M."/>
            <person name="Dal Grande F."/>
            <person name="Keller J."/>
        </authorList>
    </citation>
    <scope>NUCLEOTIDE SEQUENCE [LARGE SCALE GENOMIC DNA]</scope>
    <source>
        <strain evidence="10 11">SAG 245.80</strain>
    </source>
</reference>
<evidence type="ECO:0000256" key="3">
    <source>
        <dbReference type="ARBA" id="ARBA00022927"/>
    </source>
</evidence>
<dbReference type="PANTHER" id="PTHR21622">
    <property type="entry name" value="COILED-COIL-HELIX-COILED-COIL-HELIX DOMAIN CONTAINING 4"/>
    <property type="match status" value="1"/>
</dbReference>
<proteinExistence type="predicted"/>
<dbReference type="Proteomes" id="UP001445335">
    <property type="component" value="Unassembled WGS sequence"/>
</dbReference>
<dbReference type="PANTHER" id="PTHR21622:SF0">
    <property type="entry name" value="COILED-COIL-HELIX-COILED-COIL-HELIX DOMAIN CONTAINING 4"/>
    <property type="match status" value="1"/>
</dbReference>
<gene>
    <name evidence="10" type="ORF">WJX81_003816</name>
</gene>
<keyword evidence="8" id="KW-0676">Redox-active center</keyword>
<evidence type="ECO:0000256" key="4">
    <source>
        <dbReference type="ARBA" id="ARBA00023002"/>
    </source>
</evidence>
<accession>A0AAW1QI35</accession>
<protein>
    <recommendedName>
        <fullName evidence="12">GCK domain-containing protein</fullName>
    </recommendedName>
</protein>
<dbReference type="GO" id="GO:0045041">
    <property type="term" value="P:protein import into mitochondrial intermembrane space"/>
    <property type="evidence" value="ECO:0007669"/>
    <property type="project" value="InterPro"/>
</dbReference>
<evidence type="ECO:0000256" key="7">
    <source>
        <dbReference type="ARBA" id="ARBA00023157"/>
    </source>
</evidence>
<evidence type="ECO:0000313" key="10">
    <source>
        <dbReference type="EMBL" id="KAK9821127.1"/>
    </source>
</evidence>
<evidence type="ECO:0000256" key="5">
    <source>
        <dbReference type="ARBA" id="ARBA00023010"/>
    </source>
</evidence>
<keyword evidence="2" id="KW-0813">Transport</keyword>
<dbReference type="Gene3D" id="1.10.287.2900">
    <property type="match status" value="1"/>
</dbReference>
<dbReference type="GO" id="GO:0015035">
    <property type="term" value="F:protein-disulfide reductase activity"/>
    <property type="evidence" value="ECO:0007669"/>
    <property type="project" value="InterPro"/>
</dbReference>
<keyword evidence="7" id="KW-1015">Disulfide bond</keyword>
<evidence type="ECO:0000256" key="9">
    <source>
        <dbReference type="SAM" id="MobiDB-lite"/>
    </source>
</evidence>
<evidence type="ECO:0000256" key="6">
    <source>
        <dbReference type="ARBA" id="ARBA00023128"/>
    </source>
</evidence>
<keyword evidence="3" id="KW-0653">Protein transport</keyword>